<protein>
    <submittedName>
        <fullName evidence="1">(northern house mosquito) hypothetical protein</fullName>
    </submittedName>
</protein>
<organism evidence="1">
    <name type="scientific">Culex pipiens</name>
    <name type="common">House mosquito</name>
    <dbReference type="NCBI Taxonomy" id="7175"/>
    <lineage>
        <taxon>Eukaryota</taxon>
        <taxon>Metazoa</taxon>
        <taxon>Ecdysozoa</taxon>
        <taxon>Arthropoda</taxon>
        <taxon>Hexapoda</taxon>
        <taxon>Insecta</taxon>
        <taxon>Pterygota</taxon>
        <taxon>Neoptera</taxon>
        <taxon>Endopterygota</taxon>
        <taxon>Diptera</taxon>
        <taxon>Nematocera</taxon>
        <taxon>Culicoidea</taxon>
        <taxon>Culicidae</taxon>
        <taxon>Culicinae</taxon>
        <taxon>Culicini</taxon>
        <taxon>Culex</taxon>
        <taxon>Culex</taxon>
    </lineage>
</organism>
<dbReference type="EMBL" id="HBUE01298634">
    <property type="protein sequence ID" value="CAG6577578.1"/>
    <property type="molecule type" value="Transcribed_RNA"/>
</dbReference>
<accession>A0A8D8H0S6</accession>
<name>A0A8D8H0S6_CULPI</name>
<reference evidence="1" key="1">
    <citation type="submission" date="2021-05" db="EMBL/GenBank/DDBJ databases">
        <authorList>
            <person name="Alioto T."/>
            <person name="Alioto T."/>
            <person name="Gomez Garrido J."/>
        </authorList>
    </citation>
    <scope>NUCLEOTIDE SEQUENCE</scope>
</reference>
<evidence type="ECO:0000313" key="1">
    <source>
        <dbReference type="EMBL" id="CAG6525867.1"/>
    </source>
</evidence>
<sequence length="99" mass="11526">MCVFLRPLERYISRETIPHTIVRPCGVSVCYCSRERRKVELFIRGKFFPTFPLSTPCGPDLAQIFRFAGERPKFSDGVAMTWCAHDRGLLRSSRERKSR</sequence>
<proteinExistence type="predicted"/>
<dbReference type="EMBL" id="HBUE01192682">
    <property type="protein sequence ID" value="CAG6525867.1"/>
    <property type="molecule type" value="Transcribed_RNA"/>
</dbReference>
<dbReference type="AlphaFoldDB" id="A0A8D8H0S6"/>